<dbReference type="CDD" id="cd04301">
    <property type="entry name" value="NAT_SF"/>
    <property type="match status" value="1"/>
</dbReference>
<dbReference type="GO" id="GO:0016747">
    <property type="term" value="F:acyltransferase activity, transferring groups other than amino-acyl groups"/>
    <property type="evidence" value="ECO:0007669"/>
    <property type="project" value="InterPro"/>
</dbReference>
<accession>A0A0F4QCR1</accession>
<organism evidence="2 3">
    <name type="scientific">Pseudoalteromonas rubra</name>
    <dbReference type="NCBI Taxonomy" id="43658"/>
    <lineage>
        <taxon>Bacteria</taxon>
        <taxon>Pseudomonadati</taxon>
        <taxon>Pseudomonadota</taxon>
        <taxon>Gammaproteobacteria</taxon>
        <taxon>Alteromonadales</taxon>
        <taxon>Pseudoalteromonadaceae</taxon>
        <taxon>Pseudoalteromonas</taxon>
    </lineage>
</organism>
<keyword evidence="3" id="KW-1185">Reference proteome</keyword>
<protein>
    <submittedName>
        <fullName evidence="2">Acetyltransferase</fullName>
    </submittedName>
</protein>
<comment type="caution">
    <text evidence="2">The sequence shown here is derived from an EMBL/GenBank/DDBJ whole genome shotgun (WGS) entry which is preliminary data.</text>
</comment>
<reference evidence="2 3" key="1">
    <citation type="journal article" date="2015" name="BMC Genomics">
        <title>Genome mining reveals unlocked bioactive potential of marine Gram-negative bacteria.</title>
        <authorList>
            <person name="Machado H."/>
            <person name="Sonnenschein E.C."/>
            <person name="Melchiorsen J."/>
            <person name="Gram L."/>
        </authorList>
    </citation>
    <scope>NUCLEOTIDE SEQUENCE [LARGE SCALE GENOMIC DNA]</scope>
    <source>
        <strain evidence="2 3">S2471</strain>
    </source>
</reference>
<evidence type="ECO:0000313" key="3">
    <source>
        <dbReference type="Proteomes" id="UP000033452"/>
    </source>
</evidence>
<name>A0A0F4QCR1_9GAMM</name>
<feature type="domain" description="N-acetyltransferase" evidence="1">
    <location>
        <begin position="1"/>
        <end position="168"/>
    </location>
</feature>
<proteinExistence type="predicted"/>
<dbReference type="OrthoDB" id="6321659at2"/>
<dbReference type="InterPro" id="IPR016181">
    <property type="entry name" value="Acyl_CoA_acyltransferase"/>
</dbReference>
<dbReference type="AlphaFoldDB" id="A0A0F4QCR1"/>
<dbReference type="SUPFAM" id="SSF55729">
    <property type="entry name" value="Acyl-CoA N-acyltransferases (Nat)"/>
    <property type="match status" value="1"/>
</dbReference>
<dbReference type="EMBL" id="JXYA01000073">
    <property type="protein sequence ID" value="KJZ05466.1"/>
    <property type="molecule type" value="Genomic_DNA"/>
</dbReference>
<dbReference type="RefSeq" id="WP_046007272.1">
    <property type="nucleotide sequence ID" value="NZ_JXYA01000073.1"/>
</dbReference>
<sequence>MSILPLDPSHYPAVIELGNLVHGENYLDLDGIKMMHKLGTQHGLNASFVAIDESNQVVGFRTSYSAGQWPIDKWCSPALWPVDEQHMAYFKCIAIHPDAQGQGIGPKLLKASVEVLKQQGAKAGVSHLWQQSPGNGAVKYFTKAGGKLIKVHDDRWLDLTLYEGYRCTLCDTECHCQAAEMVLEF</sequence>
<dbReference type="PROSITE" id="PS51186">
    <property type="entry name" value="GNAT"/>
    <property type="match status" value="1"/>
</dbReference>
<evidence type="ECO:0000259" key="1">
    <source>
        <dbReference type="PROSITE" id="PS51186"/>
    </source>
</evidence>
<gene>
    <name evidence="2" type="ORF">TW77_22760</name>
</gene>
<dbReference type="Pfam" id="PF00583">
    <property type="entry name" value="Acetyltransf_1"/>
    <property type="match status" value="1"/>
</dbReference>
<dbReference type="Gene3D" id="3.40.630.30">
    <property type="match status" value="1"/>
</dbReference>
<dbReference type="InterPro" id="IPR000182">
    <property type="entry name" value="GNAT_dom"/>
</dbReference>
<evidence type="ECO:0000313" key="2">
    <source>
        <dbReference type="EMBL" id="KJZ05466.1"/>
    </source>
</evidence>
<keyword evidence="2" id="KW-0808">Transferase</keyword>
<dbReference type="PATRIC" id="fig|43658.5.peg.4807"/>
<dbReference type="Proteomes" id="UP000033452">
    <property type="component" value="Unassembled WGS sequence"/>
</dbReference>